<name>A0A318EMP2_9FIRM</name>
<dbReference type="PANTHER" id="PTHR34580">
    <property type="match status" value="1"/>
</dbReference>
<reference evidence="4 5" key="1">
    <citation type="submission" date="2018-05" db="EMBL/GenBank/DDBJ databases">
        <title>Genomic Encyclopedia of Type Strains, Phase IV (KMG-IV): sequencing the most valuable type-strain genomes for metagenomic binning, comparative biology and taxonomic classification.</title>
        <authorList>
            <person name="Goeker M."/>
        </authorList>
    </citation>
    <scope>NUCLEOTIDE SEQUENCE [LARGE SCALE GENOMIC DNA]</scope>
    <source>
        <strain evidence="4 5">DSM 28816</strain>
    </source>
</reference>
<proteinExistence type="predicted"/>
<dbReference type="PANTHER" id="PTHR34580:SF1">
    <property type="entry name" value="PROTEIN PAFC"/>
    <property type="match status" value="1"/>
</dbReference>
<keyword evidence="4" id="KW-0238">DNA-binding</keyword>
<evidence type="ECO:0000259" key="2">
    <source>
        <dbReference type="Pfam" id="PF13280"/>
    </source>
</evidence>
<comment type="caution">
    <text evidence="4">The sequence shown here is derived from an EMBL/GenBank/DDBJ whole genome shotgun (WGS) entry which is preliminary data.</text>
</comment>
<sequence length="305" mass="35036">MKIDRLISLIMVLLNCEKMSATKLAELFEVTPRTIYRDVEVIEKAGIPIFTTTGVDGGIGILPEYKVDKSLFTTSDIQTLLMGLGSISTVLSQKGLIGTLEKVKNLLPEKHTVMANQIMVDLSTWMSNKSLLVSIELIKQALDESRLLKFAYYNKMGAASTRQIEPYQLVLKEYHWYLHGYCLQKQDFRIFKLTRMSNLILEKQTFILRDFSPKPMDGSGWIDKKLIPIQLLIDHSLYERMMELCGEEHIKPYADNRFIADFLFAPDDYGYNLLLGFGDKCECIAPLEVRTELIKRIEKLASRYK</sequence>
<dbReference type="InterPro" id="IPR013196">
    <property type="entry name" value="HTH_11"/>
</dbReference>
<protein>
    <submittedName>
        <fullName evidence="4">Putative DNA-binding transcriptional regulator YafY</fullName>
    </submittedName>
</protein>
<dbReference type="GO" id="GO:0003677">
    <property type="term" value="F:DNA binding"/>
    <property type="evidence" value="ECO:0007669"/>
    <property type="project" value="UniProtKB-KW"/>
</dbReference>
<dbReference type="EMBL" id="QICS01000004">
    <property type="protein sequence ID" value="PXV91175.1"/>
    <property type="molecule type" value="Genomic_DNA"/>
</dbReference>
<dbReference type="Proteomes" id="UP000247523">
    <property type="component" value="Unassembled WGS sequence"/>
</dbReference>
<organism evidence="4 5">
    <name type="scientific">Lachnotalea glycerini</name>
    <dbReference type="NCBI Taxonomy" id="1763509"/>
    <lineage>
        <taxon>Bacteria</taxon>
        <taxon>Bacillati</taxon>
        <taxon>Bacillota</taxon>
        <taxon>Clostridia</taxon>
        <taxon>Lachnospirales</taxon>
        <taxon>Lachnospiraceae</taxon>
        <taxon>Lachnotalea</taxon>
    </lineage>
</organism>
<dbReference type="PROSITE" id="PS52050">
    <property type="entry name" value="WYL"/>
    <property type="match status" value="1"/>
</dbReference>
<feature type="domain" description="WYL" evidence="2">
    <location>
        <begin position="136"/>
        <end position="199"/>
    </location>
</feature>
<dbReference type="Pfam" id="PF13280">
    <property type="entry name" value="WYL"/>
    <property type="match status" value="1"/>
</dbReference>
<evidence type="ECO:0000313" key="4">
    <source>
        <dbReference type="EMBL" id="PXV91175.1"/>
    </source>
</evidence>
<dbReference type="Pfam" id="PF25583">
    <property type="entry name" value="WCX"/>
    <property type="match status" value="1"/>
</dbReference>
<evidence type="ECO:0000259" key="1">
    <source>
        <dbReference type="Pfam" id="PF08279"/>
    </source>
</evidence>
<dbReference type="PIRSF" id="PIRSF016838">
    <property type="entry name" value="PafC"/>
    <property type="match status" value="1"/>
</dbReference>
<evidence type="ECO:0000259" key="3">
    <source>
        <dbReference type="Pfam" id="PF25583"/>
    </source>
</evidence>
<dbReference type="InterPro" id="IPR051534">
    <property type="entry name" value="CBASS_pafABC_assoc_protein"/>
</dbReference>
<dbReference type="RefSeq" id="WP_110291031.1">
    <property type="nucleotide sequence ID" value="NZ_QICS01000004.1"/>
</dbReference>
<dbReference type="SUPFAM" id="SSF46785">
    <property type="entry name" value="Winged helix' DNA-binding domain"/>
    <property type="match status" value="1"/>
</dbReference>
<dbReference type="InterPro" id="IPR026881">
    <property type="entry name" value="WYL_dom"/>
</dbReference>
<dbReference type="InterPro" id="IPR028349">
    <property type="entry name" value="PafC-like"/>
</dbReference>
<dbReference type="InterPro" id="IPR036390">
    <property type="entry name" value="WH_DNA-bd_sf"/>
</dbReference>
<feature type="domain" description="Helix-turn-helix type 11" evidence="1">
    <location>
        <begin position="5"/>
        <end position="57"/>
    </location>
</feature>
<feature type="domain" description="WCX" evidence="3">
    <location>
        <begin position="227"/>
        <end position="301"/>
    </location>
</feature>
<gene>
    <name evidence="4" type="ORF">C8E03_104183</name>
</gene>
<dbReference type="AlphaFoldDB" id="A0A318EMP2"/>
<evidence type="ECO:0000313" key="5">
    <source>
        <dbReference type="Proteomes" id="UP000247523"/>
    </source>
</evidence>
<dbReference type="InterPro" id="IPR057727">
    <property type="entry name" value="WCX_dom"/>
</dbReference>
<dbReference type="Pfam" id="PF08279">
    <property type="entry name" value="HTH_11"/>
    <property type="match status" value="1"/>
</dbReference>
<dbReference type="InterPro" id="IPR036388">
    <property type="entry name" value="WH-like_DNA-bd_sf"/>
</dbReference>
<accession>A0A318EMP2</accession>
<dbReference type="Gene3D" id="1.10.10.10">
    <property type="entry name" value="Winged helix-like DNA-binding domain superfamily/Winged helix DNA-binding domain"/>
    <property type="match status" value="1"/>
</dbReference>